<gene>
    <name evidence="2" type="ORF">ENS19_02785</name>
</gene>
<sequence length="61" mass="6781">MTRMSIAAYVISLLLVISPAFNYIALTRYNVIADTFMIQVLSVVPFIVGVILLVALRIKKP</sequence>
<accession>A0A7C3ERQ3</accession>
<evidence type="ECO:0000256" key="1">
    <source>
        <dbReference type="SAM" id="Phobius"/>
    </source>
</evidence>
<keyword evidence="1" id="KW-0472">Membrane</keyword>
<proteinExistence type="predicted"/>
<dbReference type="AlphaFoldDB" id="A0A7C3ERQ3"/>
<name>A0A7C3ERQ3_9CREN</name>
<dbReference type="EMBL" id="DSTX01000002">
    <property type="protein sequence ID" value="HFK20184.1"/>
    <property type="molecule type" value="Genomic_DNA"/>
</dbReference>
<protein>
    <submittedName>
        <fullName evidence="2">Uncharacterized protein</fullName>
    </submittedName>
</protein>
<comment type="caution">
    <text evidence="2">The sequence shown here is derived from an EMBL/GenBank/DDBJ whole genome shotgun (WGS) entry which is preliminary data.</text>
</comment>
<reference evidence="2" key="1">
    <citation type="journal article" date="2020" name="mSystems">
        <title>Genome- and Community-Level Interaction Insights into Carbon Utilization and Element Cycling Functions of Hydrothermarchaeota in Hydrothermal Sediment.</title>
        <authorList>
            <person name="Zhou Z."/>
            <person name="Liu Y."/>
            <person name="Xu W."/>
            <person name="Pan J."/>
            <person name="Luo Z.H."/>
            <person name="Li M."/>
        </authorList>
    </citation>
    <scope>NUCLEOTIDE SEQUENCE [LARGE SCALE GENOMIC DNA]</scope>
    <source>
        <strain evidence="2">SpSt-468</strain>
    </source>
</reference>
<evidence type="ECO:0000313" key="2">
    <source>
        <dbReference type="EMBL" id="HFK20184.1"/>
    </source>
</evidence>
<keyword evidence="1" id="KW-1133">Transmembrane helix</keyword>
<organism evidence="2">
    <name type="scientific">Candidatus Methanomethylicus mesodigestus</name>
    <dbReference type="NCBI Taxonomy" id="1867258"/>
    <lineage>
        <taxon>Archaea</taxon>
        <taxon>Thermoproteota</taxon>
        <taxon>Methanosuratincolia</taxon>
        <taxon>Candidatus Methanomethylicales</taxon>
        <taxon>Candidatus Methanomethylicaceae</taxon>
        <taxon>Candidatus Methanomethylicus</taxon>
    </lineage>
</organism>
<keyword evidence="1" id="KW-0812">Transmembrane</keyword>
<feature type="transmembrane region" description="Helical" evidence="1">
    <location>
        <begin position="38"/>
        <end position="56"/>
    </location>
</feature>